<dbReference type="Proteomes" id="UP001524944">
    <property type="component" value="Unassembled WGS sequence"/>
</dbReference>
<name>A0ABT1Y7U5_9FIRM</name>
<reference evidence="1 2" key="1">
    <citation type="submission" date="2022-08" db="EMBL/GenBank/DDBJ databases">
        <title>Proteogenomics of the novel Dehalobacterium formicoaceticum strain EZ94 highlights a key role of methyltransferases during anaerobic dichloromethane degradation.</title>
        <authorList>
            <person name="Wasmund K."/>
        </authorList>
    </citation>
    <scope>NUCLEOTIDE SEQUENCE [LARGE SCALE GENOMIC DNA]</scope>
    <source>
        <strain evidence="1 2">EZ94</strain>
    </source>
</reference>
<feature type="non-terminal residue" evidence="1">
    <location>
        <position position="1"/>
    </location>
</feature>
<proteinExistence type="predicted"/>
<evidence type="ECO:0000313" key="2">
    <source>
        <dbReference type="Proteomes" id="UP001524944"/>
    </source>
</evidence>
<accession>A0ABT1Y7U5</accession>
<dbReference type="EMBL" id="JANPWE010000014">
    <property type="protein sequence ID" value="MCR6546959.1"/>
    <property type="molecule type" value="Genomic_DNA"/>
</dbReference>
<gene>
    <name evidence="1" type="ORF">NVS47_15815</name>
</gene>
<keyword evidence="2" id="KW-1185">Reference proteome</keyword>
<sequence>TKEDVTMTMLLRSDPYSSNCMPVGERICGIRHISIIAITGNPPMMKVQKSGEQIAFNLN</sequence>
<dbReference type="RefSeq" id="WP_257914152.1">
    <property type="nucleotide sequence ID" value="NZ_JANPWE010000014.1"/>
</dbReference>
<protein>
    <submittedName>
        <fullName evidence="1">Uncharacterized protein</fullName>
    </submittedName>
</protein>
<comment type="caution">
    <text evidence="1">The sequence shown here is derived from an EMBL/GenBank/DDBJ whole genome shotgun (WGS) entry which is preliminary data.</text>
</comment>
<evidence type="ECO:0000313" key="1">
    <source>
        <dbReference type="EMBL" id="MCR6546959.1"/>
    </source>
</evidence>
<organism evidence="1 2">
    <name type="scientific">Dehalobacterium formicoaceticum</name>
    <dbReference type="NCBI Taxonomy" id="51515"/>
    <lineage>
        <taxon>Bacteria</taxon>
        <taxon>Bacillati</taxon>
        <taxon>Bacillota</taxon>
        <taxon>Clostridia</taxon>
        <taxon>Eubacteriales</taxon>
        <taxon>Peptococcaceae</taxon>
        <taxon>Dehalobacterium</taxon>
    </lineage>
</organism>